<dbReference type="Gene3D" id="1.10.10.60">
    <property type="entry name" value="Homeodomain-like"/>
    <property type="match status" value="1"/>
</dbReference>
<dbReference type="InterPro" id="IPR050204">
    <property type="entry name" value="AraC_XylS_family_regulators"/>
</dbReference>
<protein>
    <submittedName>
        <fullName evidence="5">Helix-turn-helix transcriptional regulator</fullName>
    </submittedName>
</protein>
<dbReference type="PANTHER" id="PTHR46796">
    <property type="entry name" value="HTH-TYPE TRANSCRIPTIONAL ACTIVATOR RHAS-RELATED"/>
    <property type="match status" value="1"/>
</dbReference>
<dbReference type="AlphaFoldDB" id="A0A7X0RWH8"/>
<dbReference type="InterPro" id="IPR011051">
    <property type="entry name" value="RmlC_Cupin_sf"/>
</dbReference>
<keyword evidence="6" id="KW-1185">Reference proteome</keyword>
<gene>
    <name evidence="5" type="ORF">H7C19_30190</name>
</gene>
<dbReference type="PROSITE" id="PS01124">
    <property type="entry name" value="HTH_ARAC_FAMILY_2"/>
    <property type="match status" value="1"/>
</dbReference>
<evidence type="ECO:0000313" key="5">
    <source>
        <dbReference type="EMBL" id="MBB6674957.1"/>
    </source>
</evidence>
<dbReference type="SMART" id="SM00342">
    <property type="entry name" value="HTH_ARAC"/>
    <property type="match status" value="1"/>
</dbReference>
<keyword evidence="2" id="KW-0238">DNA-binding</keyword>
<comment type="caution">
    <text evidence="5">The sequence shown here is derived from an EMBL/GenBank/DDBJ whole genome shotgun (WGS) entry which is preliminary data.</text>
</comment>
<dbReference type="GO" id="GO:0003700">
    <property type="term" value="F:DNA-binding transcription factor activity"/>
    <property type="evidence" value="ECO:0007669"/>
    <property type="project" value="InterPro"/>
</dbReference>
<dbReference type="GO" id="GO:0043565">
    <property type="term" value="F:sequence-specific DNA binding"/>
    <property type="evidence" value="ECO:0007669"/>
    <property type="project" value="InterPro"/>
</dbReference>
<dbReference type="SUPFAM" id="SSF51182">
    <property type="entry name" value="RmlC-like cupins"/>
    <property type="match status" value="1"/>
</dbReference>
<dbReference type="InterPro" id="IPR009057">
    <property type="entry name" value="Homeodomain-like_sf"/>
</dbReference>
<dbReference type="InterPro" id="IPR018060">
    <property type="entry name" value="HTH_AraC"/>
</dbReference>
<dbReference type="PANTHER" id="PTHR46796:SF12">
    <property type="entry name" value="HTH-TYPE DNA-BINDING TRANSCRIPTIONAL ACTIVATOR EUTR"/>
    <property type="match status" value="1"/>
</dbReference>
<organism evidence="5 6">
    <name type="scientific">Cohnella nanjingensis</name>
    <dbReference type="NCBI Taxonomy" id="1387779"/>
    <lineage>
        <taxon>Bacteria</taxon>
        <taxon>Bacillati</taxon>
        <taxon>Bacillota</taxon>
        <taxon>Bacilli</taxon>
        <taxon>Bacillales</taxon>
        <taxon>Paenibacillaceae</taxon>
        <taxon>Cohnella</taxon>
    </lineage>
</organism>
<dbReference type="PROSITE" id="PS00041">
    <property type="entry name" value="HTH_ARAC_FAMILY_1"/>
    <property type="match status" value="1"/>
</dbReference>
<evidence type="ECO:0000259" key="4">
    <source>
        <dbReference type="PROSITE" id="PS01124"/>
    </source>
</evidence>
<evidence type="ECO:0000256" key="3">
    <source>
        <dbReference type="ARBA" id="ARBA00023163"/>
    </source>
</evidence>
<sequence length="296" mass="33588">MGAMPAKPMDWMQGPWSARLHTVRQSSYEQLRIEDQMYPNWIISYVKAGRVTTAGTDGGRIAVRAGDVMLHPPNLPFSEYADGAGTHLWMQAAVLCSHQFDLFRLLRISPVVTLSDPIRFEAAFAKLLEAWRHPAGAFRDLTLTSLALQLTAQILEGWERAGRPERPETSLSTEDRFSRLVHQMSLRLHEKLTREELGSLVRLSPNYLDKAFRRQYGLTPMQMLRDLRLSRARQLLERSEAPLESVAERCGFADASYLCKQFKRQYGLLPGEYRESARSARTEDMYGGRGAGPMDG</sequence>
<name>A0A7X0RWH8_9BACL</name>
<evidence type="ECO:0000256" key="2">
    <source>
        <dbReference type="ARBA" id="ARBA00023125"/>
    </source>
</evidence>
<keyword evidence="3" id="KW-0804">Transcription</keyword>
<feature type="domain" description="HTH araC/xylS-type" evidence="4">
    <location>
        <begin position="178"/>
        <end position="276"/>
    </location>
</feature>
<evidence type="ECO:0000313" key="6">
    <source>
        <dbReference type="Proteomes" id="UP000547209"/>
    </source>
</evidence>
<proteinExistence type="predicted"/>
<dbReference type="SUPFAM" id="SSF46689">
    <property type="entry name" value="Homeodomain-like"/>
    <property type="match status" value="2"/>
</dbReference>
<dbReference type="InterPro" id="IPR018062">
    <property type="entry name" value="HTH_AraC-typ_CS"/>
</dbReference>
<keyword evidence="1" id="KW-0805">Transcription regulation</keyword>
<dbReference type="Pfam" id="PF12833">
    <property type="entry name" value="HTH_18"/>
    <property type="match status" value="1"/>
</dbReference>
<reference evidence="5 6" key="1">
    <citation type="submission" date="2020-08" db="EMBL/GenBank/DDBJ databases">
        <title>Cohnella phylogeny.</title>
        <authorList>
            <person name="Dunlap C."/>
        </authorList>
    </citation>
    <scope>NUCLEOTIDE SEQUENCE [LARGE SCALE GENOMIC DNA]</scope>
    <source>
        <strain evidence="5 6">DSM 28246</strain>
    </source>
</reference>
<accession>A0A7X0RWH8</accession>
<evidence type="ECO:0000256" key="1">
    <source>
        <dbReference type="ARBA" id="ARBA00023015"/>
    </source>
</evidence>
<dbReference type="EMBL" id="JACJVP010000058">
    <property type="protein sequence ID" value="MBB6674957.1"/>
    <property type="molecule type" value="Genomic_DNA"/>
</dbReference>
<dbReference type="Proteomes" id="UP000547209">
    <property type="component" value="Unassembled WGS sequence"/>
</dbReference>